<name>F7X815_SINMM</name>
<dbReference type="PATRIC" id="fig|707241.3.peg.1702"/>
<dbReference type="HOGENOM" id="CLU_2587864_0_0_5"/>
<dbReference type="EMBL" id="CP001830">
    <property type="protein sequence ID" value="AEH78894.1"/>
    <property type="molecule type" value="Genomic_DNA"/>
</dbReference>
<dbReference type="AlphaFoldDB" id="F7X815"/>
<protein>
    <submittedName>
        <fullName evidence="2">Uncharacterized protein</fullName>
    </submittedName>
</protein>
<accession>F7X815</accession>
<reference evidence="2 3" key="1">
    <citation type="journal article" date="2011" name="J. Biotechnol.">
        <title>The complete genome sequence of the dominant Sinorhizobium meliloti field isolate SM11 extends the S. meliloti pan-genome.</title>
        <authorList>
            <person name="Schneiker-Bekel S."/>
            <person name="Wibberg D."/>
            <person name="Bekel T."/>
            <person name="Blom J."/>
            <person name="Linke B."/>
            <person name="Neuweger H."/>
            <person name="Stiens M."/>
            <person name="Vorholter F.J."/>
            <person name="Weidner S."/>
            <person name="Goesmann A."/>
            <person name="Puhler A."/>
            <person name="Schluter A."/>
        </authorList>
    </citation>
    <scope>NUCLEOTIDE SEQUENCE [LARGE SCALE GENOMIC DNA]</scope>
    <source>
        <strain evidence="2 3">SM11</strain>
    </source>
</reference>
<evidence type="ECO:0000313" key="2">
    <source>
        <dbReference type="EMBL" id="AEH78894.1"/>
    </source>
</evidence>
<dbReference type="KEGG" id="smx:SM11_chr1619"/>
<evidence type="ECO:0000313" key="3">
    <source>
        <dbReference type="Proteomes" id="UP000009045"/>
    </source>
</evidence>
<organism evidence="2 3">
    <name type="scientific">Sinorhizobium meliloti (strain SM11)</name>
    <dbReference type="NCBI Taxonomy" id="707241"/>
    <lineage>
        <taxon>Bacteria</taxon>
        <taxon>Pseudomonadati</taxon>
        <taxon>Pseudomonadota</taxon>
        <taxon>Alphaproteobacteria</taxon>
        <taxon>Hyphomicrobiales</taxon>
        <taxon>Rhizobiaceae</taxon>
        <taxon>Sinorhizobium/Ensifer group</taxon>
        <taxon>Sinorhizobium</taxon>
    </lineage>
</organism>
<feature type="region of interest" description="Disordered" evidence="1">
    <location>
        <begin position="69"/>
        <end position="92"/>
    </location>
</feature>
<sequence length="92" mass="10204">MPFKPARRSKTEMADLIKELVSGVVDSALKEILKKTRATGTAAKRAKRRSRKAKSGGILADIVEAAFRKPAKKQVSRRRTAASRSKLRRRSA</sequence>
<gene>
    <name evidence="2" type="ordered locus">SM11_chr1619</name>
</gene>
<dbReference type="Proteomes" id="UP000009045">
    <property type="component" value="Chromosome"/>
</dbReference>
<evidence type="ECO:0000256" key="1">
    <source>
        <dbReference type="SAM" id="MobiDB-lite"/>
    </source>
</evidence>
<proteinExistence type="predicted"/>